<organism evidence="3">
    <name type="scientific">Leviviridae sp</name>
    <dbReference type="NCBI Taxonomy" id="2027243"/>
    <lineage>
        <taxon>Viruses</taxon>
        <taxon>Riboviria</taxon>
        <taxon>Orthornavirae</taxon>
        <taxon>Lenarviricota</taxon>
        <taxon>Leviviricetes</taxon>
        <taxon>Norzivirales</taxon>
        <taxon>Fiersviridae</taxon>
    </lineage>
</organism>
<sequence length="91" mass="10061">MRLREVFPIGPIAGCFALSFVVSGFVLFMSMNSCHFDRSVQMSLLFGGAQYSSFRWSLVCMTRSSLPHGGENEKSANAPVQPLARFPEVEP</sequence>
<keyword evidence="2" id="KW-0812">Transmembrane</keyword>
<name>A0A514D1L5_9VIRU</name>
<reference evidence="3" key="1">
    <citation type="submission" date="2019-05" db="EMBL/GenBank/DDBJ databases">
        <title>Metatranscriptomic reconstruction reveals RNA viruses with the potential to shape carbon cycling in soil.</title>
        <authorList>
            <person name="Starr E.P."/>
            <person name="Nuccio E."/>
            <person name="Pett-Ridge J."/>
            <person name="Banfield J.F."/>
            <person name="Firestone M.K."/>
        </authorList>
    </citation>
    <scope>NUCLEOTIDE SEQUENCE</scope>
    <source>
        <strain evidence="3">H2_Bulk_Litter_12_scaffold_351</strain>
    </source>
</reference>
<keyword evidence="2" id="KW-1133">Transmembrane helix</keyword>
<evidence type="ECO:0000313" key="3">
    <source>
        <dbReference type="EMBL" id="QDH87514.1"/>
    </source>
</evidence>
<keyword evidence="2" id="KW-0472">Membrane</keyword>
<evidence type="ECO:0000256" key="1">
    <source>
        <dbReference type="SAM" id="MobiDB-lite"/>
    </source>
</evidence>
<evidence type="ECO:0000256" key="2">
    <source>
        <dbReference type="SAM" id="Phobius"/>
    </source>
</evidence>
<feature type="transmembrane region" description="Helical" evidence="2">
    <location>
        <begin position="6"/>
        <end position="28"/>
    </location>
</feature>
<dbReference type="EMBL" id="MN033432">
    <property type="protein sequence ID" value="QDH87514.1"/>
    <property type="molecule type" value="Genomic_RNA"/>
</dbReference>
<accession>A0A514D1L5</accession>
<gene>
    <name evidence="3" type="ORF">H2BulkLitter12351_000003</name>
</gene>
<proteinExistence type="predicted"/>
<feature type="region of interest" description="Disordered" evidence="1">
    <location>
        <begin position="67"/>
        <end position="91"/>
    </location>
</feature>
<protein>
    <submittedName>
        <fullName evidence="3">Uncharacterized protein</fullName>
    </submittedName>
</protein>